<dbReference type="AlphaFoldDB" id="A0A3B5M255"/>
<dbReference type="InterPro" id="IPR001888">
    <property type="entry name" value="Transposase_1"/>
</dbReference>
<dbReference type="InterPro" id="IPR036397">
    <property type="entry name" value="RNaseH_sf"/>
</dbReference>
<dbReference type="PANTHER" id="PTHR46060:SF1">
    <property type="entry name" value="MARINER MOS1 TRANSPOSASE-LIKE PROTEIN"/>
    <property type="match status" value="1"/>
</dbReference>
<evidence type="ECO:0000313" key="1">
    <source>
        <dbReference type="Ensembl" id="ENSXCOP00000014104.1"/>
    </source>
</evidence>
<dbReference type="Pfam" id="PF01359">
    <property type="entry name" value="Transposase_1"/>
    <property type="match status" value="1"/>
</dbReference>
<organism evidence="1 2">
    <name type="scientific">Xiphophorus couchianus</name>
    <name type="common">Monterrey platyfish</name>
    <dbReference type="NCBI Taxonomy" id="32473"/>
    <lineage>
        <taxon>Eukaryota</taxon>
        <taxon>Metazoa</taxon>
        <taxon>Chordata</taxon>
        <taxon>Craniata</taxon>
        <taxon>Vertebrata</taxon>
        <taxon>Euteleostomi</taxon>
        <taxon>Actinopterygii</taxon>
        <taxon>Neopterygii</taxon>
        <taxon>Teleostei</taxon>
        <taxon>Neoteleostei</taxon>
        <taxon>Acanthomorphata</taxon>
        <taxon>Ovalentaria</taxon>
        <taxon>Atherinomorphae</taxon>
        <taxon>Cyprinodontiformes</taxon>
        <taxon>Poeciliidae</taxon>
        <taxon>Poeciliinae</taxon>
        <taxon>Xiphophorus</taxon>
    </lineage>
</organism>
<dbReference type="InterPro" id="IPR052709">
    <property type="entry name" value="Transposase-MT_Hybrid"/>
</dbReference>
<dbReference type="Gene3D" id="3.30.420.10">
    <property type="entry name" value="Ribonuclease H-like superfamily/Ribonuclease H"/>
    <property type="match status" value="1"/>
</dbReference>
<protein>
    <recommendedName>
        <fullName evidence="3">Tc1-like transposase DDE domain-containing protein</fullName>
    </recommendedName>
</protein>
<evidence type="ECO:0000313" key="2">
    <source>
        <dbReference type="Proteomes" id="UP000261380"/>
    </source>
</evidence>
<dbReference type="PANTHER" id="PTHR46060">
    <property type="entry name" value="MARINER MOS1 TRANSPOSASE-LIKE PROTEIN"/>
    <property type="match status" value="1"/>
</dbReference>
<dbReference type="STRING" id="32473.ENSXCOP00000014104"/>
<accession>A0A3B5M255</accession>
<dbReference type="Proteomes" id="UP000261380">
    <property type="component" value="Unplaced"/>
</dbReference>
<keyword evidence="2" id="KW-1185">Reference proteome</keyword>
<reference evidence="1" key="2">
    <citation type="submission" date="2025-09" db="UniProtKB">
        <authorList>
            <consortium name="Ensembl"/>
        </authorList>
    </citation>
    <scope>IDENTIFICATION</scope>
</reference>
<sequence>MLCVWWNSLGVVHWELLNQGETLNGPLYAEQMQRVKDKLDLQWPAKMKKMGPILLHDNARPHISKIAKEKCNDLGFEVMKHPPYSPDLAPTDYHLFRSLQAYLSGKRFQTREDVKKAIGDYFLLKDTNFFTNTIQRWHRCRFALLWRIWTKPLS</sequence>
<dbReference type="Ensembl" id="ENSXCOT00000014280.1">
    <property type="protein sequence ID" value="ENSXCOP00000014104.1"/>
    <property type="gene ID" value="ENSXCOG00000010686.1"/>
</dbReference>
<reference evidence="1" key="1">
    <citation type="submission" date="2025-08" db="UniProtKB">
        <authorList>
            <consortium name="Ensembl"/>
        </authorList>
    </citation>
    <scope>IDENTIFICATION</scope>
</reference>
<dbReference type="GO" id="GO:0003676">
    <property type="term" value="F:nucleic acid binding"/>
    <property type="evidence" value="ECO:0007669"/>
    <property type="project" value="InterPro"/>
</dbReference>
<name>A0A3B5M255_9TELE</name>
<evidence type="ECO:0008006" key="3">
    <source>
        <dbReference type="Google" id="ProtNLM"/>
    </source>
</evidence>
<dbReference type="GeneTree" id="ENSGT00440000033232"/>
<proteinExistence type="predicted"/>